<protein>
    <submittedName>
        <fullName evidence="1">Uncharacterized protein</fullName>
    </submittedName>
</protein>
<reference evidence="1" key="1">
    <citation type="submission" date="2020-11" db="EMBL/GenBank/DDBJ databases">
        <authorList>
            <person name="Tran Van P."/>
        </authorList>
    </citation>
    <scope>NUCLEOTIDE SEQUENCE</scope>
</reference>
<gene>
    <name evidence="1" type="ORF">TDIB3V08_LOCUS10143</name>
</gene>
<organism evidence="1">
    <name type="scientific">Timema douglasi</name>
    <name type="common">Walking stick</name>
    <dbReference type="NCBI Taxonomy" id="61478"/>
    <lineage>
        <taxon>Eukaryota</taxon>
        <taxon>Metazoa</taxon>
        <taxon>Ecdysozoa</taxon>
        <taxon>Arthropoda</taxon>
        <taxon>Hexapoda</taxon>
        <taxon>Insecta</taxon>
        <taxon>Pterygota</taxon>
        <taxon>Neoptera</taxon>
        <taxon>Polyneoptera</taxon>
        <taxon>Phasmatodea</taxon>
        <taxon>Timematodea</taxon>
        <taxon>Timematoidea</taxon>
        <taxon>Timematidae</taxon>
        <taxon>Timema</taxon>
    </lineage>
</organism>
<evidence type="ECO:0000313" key="1">
    <source>
        <dbReference type="EMBL" id="CAD7203980.1"/>
    </source>
</evidence>
<dbReference type="AlphaFoldDB" id="A0A7R8VSW6"/>
<sequence>MRTLTPATPLEYSEHSRRPFSTTINSDSGNLHINGRLVIMIKRLESEEESSVLGKYVLHLMCTYILNEPDVFSHMKIHLLKHQDHHRSAIAQQNNHETWEQAFEVKRGDLRTGANTHFWLQAPLQMLQYSYLPYLHGAANRGCSGYTLRSDSVKTLFTSRSIKNLVVQYAYGPLRSIITPGMVSNASGFLNIRTPASFAGYGAILNLNLNWASSLSEVMGASLVEKSVITRPEAYCNLLNAPSTDSSGVVG</sequence>
<accession>A0A7R8VSW6</accession>
<dbReference type="EMBL" id="OA571457">
    <property type="protein sequence ID" value="CAD7203980.1"/>
    <property type="molecule type" value="Genomic_DNA"/>
</dbReference>
<proteinExistence type="predicted"/>
<name>A0A7R8VSW6_TIMDO</name>